<keyword evidence="1" id="KW-1133">Transmembrane helix</keyword>
<proteinExistence type="predicted"/>
<protein>
    <submittedName>
        <fullName evidence="2">Uncharacterized protein</fullName>
    </submittedName>
</protein>
<dbReference type="EMBL" id="CP000422">
    <property type="protein sequence ID" value="ABJ67830.1"/>
    <property type="molecule type" value="Genomic_DNA"/>
</dbReference>
<dbReference type="KEGG" id="ppe:PEPE_0769"/>
<organism evidence="2 3">
    <name type="scientific">Pediococcus pentosaceus (strain ATCC 25745 / CCUG 21536 / LMG 10740 / 183-1w)</name>
    <dbReference type="NCBI Taxonomy" id="278197"/>
    <lineage>
        <taxon>Bacteria</taxon>
        <taxon>Bacillati</taxon>
        <taxon>Bacillota</taxon>
        <taxon>Bacilli</taxon>
        <taxon>Lactobacillales</taxon>
        <taxon>Lactobacillaceae</taxon>
        <taxon>Pediococcus</taxon>
    </lineage>
</organism>
<reference evidence="2 3" key="1">
    <citation type="journal article" date="2006" name="Proc. Natl. Acad. Sci. U.S.A.">
        <title>Comparative genomics of the lactic acid bacteria.</title>
        <authorList>
            <person name="Makarova K."/>
            <person name="Slesarev A."/>
            <person name="Wolf Y."/>
            <person name="Sorokin A."/>
            <person name="Mirkin B."/>
            <person name="Koonin E."/>
            <person name="Pavlov A."/>
            <person name="Pavlova N."/>
            <person name="Karamychev V."/>
            <person name="Polouchine N."/>
            <person name="Shakhova V."/>
            <person name="Grigoriev I."/>
            <person name="Lou Y."/>
            <person name="Rohksar D."/>
            <person name="Lucas S."/>
            <person name="Huang K."/>
            <person name="Goodstein D.M."/>
            <person name="Hawkins T."/>
            <person name="Plengvidhya V."/>
            <person name="Welker D."/>
            <person name="Hughes J."/>
            <person name="Goh Y."/>
            <person name="Benson A."/>
            <person name="Baldwin K."/>
            <person name="Lee J.H."/>
            <person name="Diaz-Muniz I."/>
            <person name="Dosti B."/>
            <person name="Smeianov V."/>
            <person name="Wechter W."/>
            <person name="Barabote R."/>
            <person name="Lorca G."/>
            <person name="Altermann E."/>
            <person name="Barrangou R."/>
            <person name="Ganesan B."/>
            <person name="Xie Y."/>
            <person name="Rawsthorne H."/>
            <person name="Tamir D."/>
            <person name="Parker C."/>
            <person name="Breidt F."/>
            <person name="Broadbent J."/>
            <person name="Hutkins R."/>
            <person name="O'Sullivan D."/>
            <person name="Steele J."/>
            <person name="Unlu G."/>
            <person name="Saier M."/>
            <person name="Klaenhammer T."/>
            <person name="Richardson P."/>
            <person name="Kozyavkin S."/>
            <person name="Weimer B."/>
            <person name="Mills D."/>
        </authorList>
    </citation>
    <scope>NUCLEOTIDE SEQUENCE [LARGE SCALE GENOMIC DNA]</scope>
    <source>
        <strain evidence="3">ATCC 25745 / CCUG 21536 / LMG 10740 / 183-1w</strain>
    </source>
</reference>
<gene>
    <name evidence="2" type="ordered locus">PEPE_0769</name>
</gene>
<keyword evidence="1" id="KW-0812">Transmembrane</keyword>
<dbReference type="STRING" id="278197.PEPE_0769"/>
<evidence type="ECO:0000313" key="2">
    <source>
        <dbReference type="EMBL" id="ABJ67830.1"/>
    </source>
</evidence>
<dbReference type="AlphaFoldDB" id="Q03G42"/>
<accession>Q03G42</accession>
<evidence type="ECO:0000256" key="1">
    <source>
        <dbReference type="SAM" id="Phobius"/>
    </source>
</evidence>
<feature type="transmembrane region" description="Helical" evidence="1">
    <location>
        <begin position="6"/>
        <end position="23"/>
    </location>
</feature>
<evidence type="ECO:0000313" key="3">
    <source>
        <dbReference type="Proteomes" id="UP000000773"/>
    </source>
</evidence>
<dbReference type="Proteomes" id="UP000000773">
    <property type="component" value="Chromosome"/>
</dbReference>
<feature type="transmembrane region" description="Helical" evidence="1">
    <location>
        <begin position="30"/>
        <end position="50"/>
    </location>
</feature>
<dbReference type="HOGENOM" id="CLU_3046306_0_0_9"/>
<name>Q03G42_PEDPA</name>
<keyword evidence="1" id="KW-0472">Membrane</keyword>
<sequence>MFYLWYFSIVVWMIPSLLIGYGTHSFMIGMCFFMTVAIWQTWMSVIVYLIKEGD</sequence>